<dbReference type="EMBL" id="JARKIF010000005">
    <property type="protein sequence ID" value="KAJ7638255.1"/>
    <property type="molecule type" value="Genomic_DNA"/>
</dbReference>
<evidence type="ECO:0000313" key="2">
    <source>
        <dbReference type="EMBL" id="KAJ7638255.1"/>
    </source>
</evidence>
<dbReference type="Proteomes" id="UP001221142">
    <property type="component" value="Unassembled WGS sequence"/>
</dbReference>
<evidence type="ECO:0000313" key="3">
    <source>
        <dbReference type="Proteomes" id="UP001221142"/>
    </source>
</evidence>
<reference evidence="2" key="1">
    <citation type="submission" date="2023-03" db="EMBL/GenBank/DDBJ databases">
        <title>Massive genome expansion in bonnet fungi (Mycena s.s.) driven by repeated elements and novel gene families across ecological guilds.</title>
        <authorList>
            <consortium name="Lawrence Berkeley National Laboratory"/>
            <person name="Harder C.B."/>
            <person name="Miyauchi S."/>
            <person name="Viragh M."/>
            <person name="Kuo A."/>
            <person name="Thoen E."/>
            <person name="Andreopoulos B."/>
            <person name="Lu D."/>
            <person name="Skrede I."/>
            <person name="Drula E."/>
            <person name="Henrissat B."/>
            <person name="Morin E."/>
            <person name="Kohler A."/>
            <person name="Barry K."/>
            <person name="LaButti K."/>
            <person name="Morin E."/>
            <person name="Salamov A."/>
            <person name="Lipzen A."/>
            <person name="Mereny Z."/>
            <person name="Hegedus B."/>
            <person name="Baldrian P."/>
            <person name="Stursova M."/>
            <person name="Weitz H."/>
            <person name="Taylor A."/>
            <person name="Grigoriev I.V."/>
            <person name="Nagy L.G."/>
            <person name="Martin F."/>
            <person name="Kauserud H."/>
        </authorList>
    </citation>
    <scope>NUCLEOTIDE SEQUENCE</scope>
    <source>
        <strain evidence="2">9284</strain>
    </source>
</reference>
<keyword evidence="3" id="KW-1185">Reference proteome</keyword>
<feature type="compositionally biased region" description="Low complexity" evidence="1">
    <location>
        <begin position="140"/>
        <end position="152"/>
    </location>
</feature>
<gene>
    <name evidence="2" type="ORF">FB45DRAFT_1054597</name>
</gene>
<protein>
    <submittedName>
        <fullName evidence="2">Uncharacterized protein</fullName>
    </submittedName>
</protein>
<dbReference type="AlphaFoldDB" id="A0AAD7C3K6"/>
<feature type="region of interest" description="Disordered" evidence="1">
    <location>
        <begin position="86"/>
        <end position="185"/>
    </location>
</feature>
<feature type="compositionally biased region" description="Low complexity" evidence="1">
    <location>
        <begin position="101"/>
        <end position="121"/>
    </location>
</feature>
<proteinExistence type="predicted"/>
<evidence type="ECO:0000256" key="1">
    <source>
        <dbReference type="SAM" id="MobiDB-lite"/>
    </source>
</evidence>
<feature type="region of interest" description="Disordered" evidence="1">
    <location>
        <begin position="201"/>
        <end position="231"/>
    </location>
</feature>
<accession>A0AAD7C3K6</accession>
<organism evidence="2 3">
    <name type="scientific">Roridomyces roridus</name>
    <dbReference type="NCBI Taxonomy" id="1738132"/>
    <lineage>
        <taxon>Eukaryota</taxon>
        <taxon>Fungi</taxon>
        <taxon>Dikarya</taxon>
        <taxon>Basidiomycota</taxon>
        <taxon>Agaricomycotina</taxon>
        <taxon>Agaricomycetes</taxon>
        <taxon>Agaricomycetidae</taxon>
        <taxon>Agaricales</taxon>
        <taxon>Marasmiineae</taxon>
        <taxon>Mycenaceae</taxon>
        <taxon>Roridomyces</taxon>
    </lineage>
</organism>
<sequence>MTSDDPLCPFEINTGTNFKGIEAHDQGNESWYFVENAAVSQTPSGKLILLGMGTTSILSPHWLKPELTPGWRFEDDFPLYDLPATTAPPAHHTTIVTSSVRSPRADLSSASRRSSLSTSRPVIDITTPEMTPDRPHSAPISPISLDLSTDSSPSPPPPPYRRTETSDAQSSRRAPATPARREPDEHVMTLRMDGEVYDAVVEPASPSPRPTLSNRRRGLHTVSSPSSPSVRHLNETTRVVYGSGERAVREMGEDDTVIMSLGVEEVLERMLLRE</sequence>
<name>A0AAD7C3K6_9AGAR</name>
<comment type="caution">
    <text evidence="2">The sequence shown here is derived from an EMBL/GenBank/DDBJ whole genome shotgun (WGS) entry which is preliminary data.</text>
</comment>